<dbReference type="GO" id="GO:0004311">
    <property type="term" value="F:geranylgeranyl diphosphate synthase activity"/>
    <property type="evidence" value="ECO:0007669"/>
    <property type="project" value="InterPro"/>
</dbReference>
<dbReference type="PANTHER" id="PTHR31480">
    <property type="entry name" value="BIFUNCTIONAL LYCOPENE CYCLASE/PHYTOENE SYNTHASE"/>
    <property type="match status" value="1"/>
</dbReference>
<dbReference type="RefSeq" id="WP_048837805.1">
    <property type="nucleotide sequence ID" value="NZ_BAMV01000007.1"/>
</dbReference>
<accession>A0A0D6N2H8</accession>
<dbReference type="InterPro" id="IPR002060">
    <property type="entry name" value="Squ/phyt_synthse"/>
</dbReference>
<dbReference type="InterPro" id="IPR008949">
    <property type="entry name" value="Isoprenoid_synthase_dom_sf"/>
</dbReference>
<dbReference type="NCBIfam" id="TIGR03464">
    <property type="entry name" value="HpnC"/>
    <property type="match status" value="1"/>
</dbReference>
<evidence type="ECO:0000313" key="2">
    <source>
        <dbReference type="EMBL" id="GAN59731.1"/>
    </source>
</evidence>
<protein>
    <submittedName>
        <fullName evidence="2">Phytoene/squalene synthase</fullName>
    </submittedName>
    <submittedName>
        <fullName evidence="3">Squalene synthase HpnC</fullName>
    </submittedName>
</protein>
<evidence type="ECO:0000256" key="1">
    <source>
        <dbReference type="SAM" id="MobiDB-lite"/>
    </source>
</evidence>
<name>A0A0D6N2H8_9PROT</name>
<dbReference type="EMBL" id="BAMV01000007">
    <property type="protein sequence ID" value="GAN59731.1"/>
    <property type="molecule type" value="Genomic_DNA"/>
</dbReference>
<evidence type="ECO:0000313" key="3">
    <source>
        <dbReference type="EMBL" id="GEL59254.1"/>
    </source>
</evidence>
<dbReference type="Pfam" id="PF00494">
    <property type="entry name" value="SQS_PSY"/>
    <property type="match status" value="1"/>
</dbReference>
<gene>
    <name evidence="2" type="ORF">Abci_007_134</name>
    <name evidence="3" type="ORF">ACI01nite_18560</name>
</gene>
<organism evidence="2 4">
    <name type="scientific">Acetobacter cibinongensis</name>
    <dbReference type="NCBI Taxonomy" id="146475"/>
    <lineage>
        <taxon>Bacteria</taxon>
        <taxon>Pseudomonadati</taxon>
        <taxon>Pseudomonadota</taxon>
        <taxon>Alphaproteobacteria</taxon>
        <taxon>Acetobacterales</taxon>
        <taxon>Acetobacteraceae</taxon>
        <taxon>Acetobacter</taxon>
    </lineage>
</organism>
<dbReference type="GO" id="GO:0051996">
    <property type="term" value="F:squalene synthase [NAD(P)H] activity"/>
    <property type="evidence" value="ECO:0007669"/>
    <property type="project" value="InterPro"/>
</dbReference>
<dbReference type="Gene3D" id="1.10.600.10">
    <property type="entry name" value="Farnesyl Diphosphate Synthase"/>
    <property type="match status" value="1"/>
</dbReference>
<proteinExistence type="predicted"/>
<dbReference type="SUPFAM" id="SSF48576">
    <property type="entry name" value="Terpenoid synthases"/>
    <property type="match status" value="1"/>
</dbReference>
<dbReference type="CDD" id="cd00683">
    <property type="entry name" value="Trans_IPPS_HH"/>
    <property type="match status" value="1"/>
</dbReference>
<dbReference type="Proteomes" id="UP000321891">
    <property type="component" value="Unassembled WGS sequence"/>
</dbReference>
<comment type="caution">
    <text evidence="2">The sequence shown here is derived from an EMBL/GenBank/DDBJ whole genome shotgun (WGS) entry which is preliminary data.</text>
</comment>
<reference evidence="3 5" key="2">
    <citation type="submission" date="2019-07" db="EMBL/GenBank/DDBJ databases">
        <title>Whole genome shotgun sequence of Acetobacter cibinongensis NBRC 16605.</title>
        <authorList>
            <person name="Hosoyama A."/>
            <person name="Uohara A."/>
            <person name="Ohji S."/>
            <person name="Ichikawa N."/>
        </authorList>
    </citation>
    <scope>NUCLEOTIDE SEQUENCE [LARGE SCALE GENOMIC DNA]</scope>
    <source>
        <strain evidence="3 5">NBRC 16605</strain>
    </source>
</reference>
<reference evidence="2 4" key="1">
    <citation type="submission" date="2012-11" db="EMBL/GenBank/DDBJ databases">
        <title>Whole genome sequence of Acetobacter cibinongensis 4H-1.</title>
        <authorList>
            <person name="Azuma Y."/>
            <person name="Higashiura N."/>
            <person name="Hirakawa H."/>
            <person name="Matsushita K."/>
        </authorList>
    </citation>
    <scope>NUCLEOTIDE SEQUENCE [LARGE SCALE GENOMIC DNA]</scope>
    <source>
        <strain evidence="2 4">4H-1</strain>
    </source>
</reference>
<dbReference type="InterPro" id="IPR017827">
    <property type="entry name" value="HSQ_synthase_HpnC"/>
</dbReference>
<accession>A0A6N3SQB9</accession>
<feature type="region of interest" description="Disordered" evidence="1">
    <location>
        <begin position="1"/>
        <end position="20"/>
    </location>
</feature>
<dbReference type="AlphaFoldDB" id="A0A0D6N2H8"/>
<dbReference type="STRING" id="1231339.Abci_007_134"/>
<dbReference type="Proteomes" id="UP000032671">
    <property type="component" value="Unassembled WGS sequence"/>
</dbReference>
<dbReference type="EMBL" id="BJVU01000007">
    <property type="protein sequence ID" value="GEL59254.1"/>
    <property type="molecule type" value="Genomic_DNA"/>
</dbReference>
<dbReference type="SFLD" id="SFLDG01018">
    <property type="entry name" value="Squalene/Phytoene_Synthase_Lik"/>
    <property type="match status" value="1"/>
</dbReference>
<sequence>MTETSSSVWGKADVSSGKGASDENFPVGSFLLSKELRPHVHAYYAYARVIDDIADCETLSPEDKITRLNAMEDVLLGKREPIMRPDAMSAATLRTSLISTGVPFETATDLLIAFRDDSHGVDYKTWDDLLRYCKYSANPVGRFLIDLHKETPESYPASDALCTSLQILNHLQDCQKDLLRLKRCYMPSDLLRLAGADVSDLEAGRTSPRLRRVFNTLLDGVDVLNRQAASLPGHMKDRRFRMECAAIVALAQRLTLRLRRQDPLASRVALTKPDVLHAGLAALRVWP</sequence>
<evidence type="ECO:0000313" key="5">
    <source>
        <dbReference type="Proteomes" id="UP000321891"/>
    </source>
</evidence>
<dbReference type="GO" id="GO:0016114">
    <property type="term" value="P:terpenoid biosynthetic process"/>
    <property type="evidence" value="ECO:0007669"/>
    <property type="project" value="UniProtKB-ARBA"/>
</dbReference>
<dbReference type="SFLD" id="SFLDS00005">
    <property type="entry name" value="Isoprenoid_Synthase_Type_I"/>
    <property type="match status" value="1"/>
</dbReference>
<keyword evidence="5" id="KW-1185">Reference proteome</keyword>
<evidence type="ECO:0000313" key="4">
    <source>
        <dbReference type="Proteomes" id="UP000032671"/>
    </source>
</evidence>
<dbReference type="InterPro" id="IPR033904">
    <property type="entry name" value="Trans_IPPS_HH"/>
</dbReference>